<dbReference type="OrthoDB" id="10348005at2759"/>
<evidence type="ECO:0000313" key="2">
    <source>
        <dbReference type="Proteomes" id="UP000186817"/>
    </source>
</evidence>
<gene>
    <name evidence="1" type="ORF">AK812_SmicGene43349</name>
</gene>
<sequence length="232" mass="25659">MTSTPYLEPEAANALPRRRLAQMVWVGAEDVFSPGYCMFIASRRKSLAEAGEHRTAAQLQAEWQALTSEERAELESCGQRCSRRSAADVRQTLLQQKEQMQCRQPVRPAPQTRVGAKHKPLAVPVFPAKRAAPESCSRQDLADNLRRQATAAARQPGPCGDLETESAQILGPRLSFDWEDQEEGSAELIVTPAEGADLRELLKKELQRTISIQQVESLKKQRLASEAVAAAE</sequence>
<dbReference type="AlphaFoldDB" id="A0A1Q9C191"/>
<reference evidence="1 2" key="1">
    <citation type="submission" date="2016-02" db="EMBL/GenBank/DDBJ databases">
        <title>Genome analysis of coral dinoflagellate symbionts highlights evolutionary adaptations to a symbiotic lifestyle.</title>
        <authorList>
            <person name="Aranda M."/>
            <person name="Li Y."/>
            <person name="Liew Y.J."/>
            <person name="Baumgarten S."/>
            <person name="Simakov O."/>
            <person name="Wilson M."/>
            <person name="Piel J."/>
            <person name="Ashoor H."/>
            <person name="Bougouffa S."/>
            <person name="Bajic V.B."/>
            <person name="Ryu T."/>
            <person name="Ravasi T."/>
            <person name="Bayer T."/>
            <person name="Micklem G."/>
            <person name="Kim H."/>
            <person name="Bhak J."/>
            <person name="Lajeunesse T.C."/>
            <person name="Voolstra C.R."/>
        </authorList>
    </citation>
    <scope>NUCLEOTIDE SEQUENCE [LARGE SCALE GENOMIC DNA]</scope>
    <source>
        <strain evidence="1 2">CCMP2467</strain>
    </source>
</reference>
<accession>A0A1Q9C191</accession>
<organism evidence="1 2">
    <name type="scientific">Symbiodinium microadriaticum</name>
    <name type="common">Dinoflagellate</name>
    <name type="synonym">Zooxanthella microadriatica</name>
    <dbReference type="NCBI Taxonomy" id="2951"/>
    <lineage>
        <taxon>Eukaryota</taxon>
        <taxon>Sar</taxon>
        <taxon>Alveolata</taxon>
        <taxon>Dinophyceae</taxon>
        <taxon>Suessiales</taxon>
        <taxon>Symbiodiniaceae</taxon>
        <taxon>Symbiodinium</taxon>
    </lineage>
</organism>
<proteinExistence type="predicted"/>
<dbReference type="EMBL" id="LSRX01001954">
    <property type="protein sequence ID" value="OLP76686.1"/>
    <property type="molecule type" value="Genomic_DNA"/>
</dbReference>
<protein>
    <submittedName>
        <fullName evidence="1">Uncharacterized protein</fullName>
    </submittedName>
</protein>
<dbReference type="Proteomes" id="UP000186817">
    <property type="component" value="Unassembled WGS sequence"/>
</dbReference>
<keyword evidence="2" id="KW-1185">Reference proteome</keyword>
<comment type="caution">
    <text evidence="1">The sequence shown here is derived from an EMBL/GenBank/DDBJ whole genome shotgun (WGS) entry which is preliminary data.</text>
</comment>
<name>A0A1Q9C191_SYMMI</name>
<evidence type="ECO:0000313" key="1">
    <source>
        <dbReference type="EMBL" id="OLP76686.1"/>
    </source>
</evidence>